<evidence type="ECO:0000313" key="3">
    <source>
        <dbReference type="Proteomes" id="UP001500994"/>
    </source>
</evidence>
<protein>
    <submittedName>
        <fullName evidence="2">Uncharacterized protein</fullName>
    </submittedName>
</protein>
<feature type="transmembrane region" description="Helical" evidence="1">
    <location>
        <begin position="43"/>
        <end position="66"/>
    </location>
</feature>
<feature type="transmembrane region" description="Helical" evidence="1">
    <location>
        <begin position="12"/>
        <end position="37"/>
    </location>
</feature>
<sequence>MASRSTAWRLAVHLTGVGFVGYVLTAVQFAVALVALFTGRVPVFVAVSLVVAAGAVGLLAGFAAAAQQFVPLARTTRGRWVWAGGVYAFGAAGTVGAAVLTAGPGGPGPSWLLYLWGGGCYALGAAFFLPGPRIRYGALGVTAALAVGVGYAAWASAQPPTLDAWLTANGVDRALLRLGEPPTGYVLRVNGASESGFGAEYERPGAAGLHLSVTHPDQDTRRTDAHGCPVLPGVTVTCTDDGGGRQLVAYDGFTAWRELRLRRGGLIHTVSLSDRPDGLRAARHVLSTLRPATDAELSPLRALPMRR</sequence>
<name>A0ABP6EG38_9ACTN</name>
<feature type="transmembrane region" description="Helical" evidence="1">
    <location>
        <begin position="78"/>
        <end position="99"/>
    </location>
</feature>
<feature type="transmembrane region" description="Helical" evidence="1">
    <location>
        <begin position="136"/>
        <end position="154"/>
    </location>
</feature>
<dbReference type="RefSeq" id="WP_344577958.1">
    <property type="nucleotide sequence ID" value="NZ_BAAARK010000012.1"/>
</dbReference>
<feature type="transmembrane region" description="Helical" evidence="1">
    <location>
        <begin position="111"/>
        <end position="129"/>
    </location>
</feature>
<gene>
    <name evidence="2" type="ORF">GCM10009864_41160</name>
</gene>
<evidence type="ECO:0000313" key="2">
    <source>
        <dbReference type="EMBL" id="GAA2667330.1"/>
    </source>
</evidence>
<dbReference type="EMBL" id="BAAARK010000012">
    <property type="protein sequence ID" value="GAA2667330.1"/>
    <property type="molecule type" value="Genomic_DNA"/>
</dbReference>
<dbReference type="Proteomes" id="UP001500994">
    <property type="component" value="Unassembled WGS sequence"/>
</dbReference>
<organism evidence="2 3">
    <name type="scientific">Streptomyces lunalinharesii</name>
    <dbReference type="NCBI Taxonomy" id="333384"/>
    <lineage>
        <taxon>Bacteria</taxon>
        <taxon>Bacillati</taxon>
        <taxon>Actinomycetota</taxon>
        <taxon>Actinomycetes</taxon>
        <taxon>Kitasatosporales</taxon>
        <taxon>Streptomycetaceae</taxon>
        <taxon>Streptomyces</taxon>
    </lineage>
</organism>
<comment type="caution">
    <text evidence="2">The sequence shown here is derived from an EMBL/GenBank/DDBJ whole genome shotgun (WGS) entry which is preliminary data.</text>
</comment>
<keyword evidence="1" id="KW-0812">Transmembrane</keyword>
<keyword evidence="1" id="KW-1133">Transmembrane helix</keyword>
<proteinExistence type="predicted"/>
<reference evidence="3" key="1">
    <citation type="journal article" date="2019" name="Int. J. Syst. Evol. Microbiol.">
        <title>The Global Catalogue of Microorganisms (GCM) 10K type strain sequencing project: providing services to taxonomists for standard genome sequencing and annotation.</title>
        <authorList>
            <consortium name="The Broad Institute Genomics Platform"/>
            <consortium name="The Broad Institute Genome Sequencing Center for Infectious Disease"/>
            <person name="Wu L."/>
            <person name="Ma J."/>
        </authorList>
    </citation>
    <scope>NUCLEOTIDE SEQUENCE [LARGE SCALE GENOMIC DNA]</scope>
    <source>
        <strain evidence="3">JCM 16374</strain>
    </source>
</reference>
<evidence type="ECO:0000256" key="1">
    <source>
        <dbReference type="SAM" id="Phobius"/>
    </source>
</evidence>
<keyword evidence="3" id="KW-1185">Reference proteome</keyword>
<accession>A0ABP6EG38</accession>
<keyword evidence="1" id="KW-0472">Membrane</keyword>